<keyword evidence="8" id="KW-1185">Reference proteome</keyword>
<dbReference type="Pfam" id="PF05971">
    <property type="entry name" value="Methyltransf_10"/>
    <property type="match status" value="1"/>
</dbReference>
<dbReference type="InterPro" id="IPR017182">
    <property type="entry name" value="METTL16/PsiM"/>
</dbReference>
<evidence type="ECO:0000313" key="8">
    <source>
        <dbReference type="Proteomes" id="UP000308730"/>
    </source>
</evidence>
<sequence>MVFNDPSQLNYVLWLEDILHVTNIAYGLQEAPVVGIDIGTGASAIYPMLGCRKNVHWRFVATELDSSSIEHASANIQANALQDKIALVTYDFTMCNPPFYESRDEVLRSAEAKEVGPNAVCTGADVEMISPGGESAFVSQMVRESIRSGTRCRWYTSMLGKLSSLFAVVKVLNEHEIDNYAITEFVQGQTRRWAIAWSFTNIHLPESIARVANSSLQNIMPKRNTLQRSFKNSRRRPFDILQDVTTSIDGVSSRSTSLIAGEDSVADFVVYASGNTWSRAARRRKQTATAGDDPMHAEDELSQLIGCEATIDFFLKALRIMCGGR</sequence>
<dbReference type="GO" id="GO:0070475">
    <property type="term" value="P:rRNA base methylation"/>
    <property type="evidence" value="ECO:0007669"/>
    <property type="project" value="TreeGrafter"/>
</dbReference>
<evidence type="ECO:0000256" key="4">
    <source>
        <dbReference type="ARBA" id="ARBA00022691"/>
    </source>
</evidence>
<dbReference type="GO" id="GO:0008168">
    <property type="term" value="F:methyltransferase activity"/>
    <property type="evidence" value="ECO:0007669"/>
    <property type="project" value="UniProtKB-KW"/>
</dbReference>
<dbReference type="SUPFAM" id="SSF53335">
    <property type="entry name" value="S-adenosyl-L-methionine-dependent methyltransferases"/>
    <property type="match status" value="1"/>
</dbReference>
<name>A0A4S4MUB6_9APHY</name>
<dbReference type="EMBL" id="SGPM01000297">
    <property type="protein sequence ID" value="THH26920.1"/>
    <property type="molecule type" value="Genomic_DNA"/>
</dbReference>
<dbReference type="OrthoDB" id="514248at2759"/>
<keyword evidence="2 5" id="KW-0489">Methyltransferase</keyword>
<dbReference type="Gene3D" id="3.40.50.150">
    <property type="entry name" value="Vaccinia Virus protein VP39"/>
    <property type="match status" value="1"/>
</dbReference>
<dbReference type="InterPro" id="IPR029063">
    <property type="entry name" value="SAM-dependent_MTases_sf"/>
</dbReference>
<evidence type="ECO:0000313" key="7">
    <source>
        <dbReference type="EMBL" id="THH26920.1"/>
    </source>
</evidence>
<protein>
    <recommendedName>
        <fullName evidence="9">U6 small nuclear RNA (adenine-(43)-N(6))-methyltransferase</fullName>
    </recommendedName>
</protein>
<dbReference type="PANTHER" id="PTHR13393:SF0">
    <property type="entry name" value="RNA N6-ADENOSINE-METHYLTRANSFERASE METTL16"/>
    <property type="match status" value="1"/>
</dbReference>
<feature type="binding site" evidence="6">
    <location>
        <position position="96"/>
    </location>
    <ligand>
        <name>S-adenosyl-L-methionine</name>
        <dbReference type="ChEBI" id="CHEBI:59789"/>
    </ligand>
</feature>
<dbReference type="GO" id="GO:0005634">
    <property type="term" value="C:nucleus"/>
    <property type="evidence" value="ECO:0007669"/>
    <property type="project" value="TreeGrafter"/>
</dbReference>
<comment type="caution">
    <text evidence="7">The sequence shown here is derived from an EMBL/GenBank/DDBJ whole genome shotgun (WGS) entry which is preliminary data.</text>
</comment>
<dbReference type="PANTHER" id="PTHR13393">
    <property type="entry name" value="SAM-DEPENDENT METHYLTRANSFERASE"/>
    <property type="match status" value="1"/>
</dbReference>
<evidence type="ECO:0000256" key="3">
    <source>
        <dbReference type="ARBA" id="ARBA00022679"/>
    </source>
</evidence>
<dbReference type="InterPro" id="IPR010286">
    <property type="entry name" value="METTL16/RlmF"/>
</dbReference>
<dbReference type="PIRSF" id="PIRSF037350">
    <property type="entry name" value="Mtase_ZK1128_prd"/>
    <property type="match status" value="1"/>
</dbReference>
<comment type="similarity">
    <text evidence="1 5">Belongs to the methyltransferase superfamily. METTL16/RlmF family.</text>
</comment>
<reference evidence="7 8" key="1">
    <citation type="submission" date="2019-02" db="EMBL/GenBank/DDBJ databases">
        <title>Genome sequencing of the rare red list fungi Antrodiella citrinella (Flaviporus citrinellus).</title>
        <authorList>
            <person name="Buettner E."/>
            <person name="Kellner H."/>
        </authorList>
    </citation>
    <scope>NUCLEOTIDE SEQUENCE [LARGE SCALE GENOMIC DNA]</scope>
    <source>
        <strain evidence="7 8">DSM 108506</strain>
    </source>
</reference>
<proteinExistence type="inferred from homology"/>
<evidence type="ECO:0000256" key="2">
    <source>
        <dbReference type="ARBA" id="ARBA00022603"/>
    </source>
</evidence>
<keyword evidence="4 6" id="KW-0949">S-adenosyl-L-methionine</keyword>
<dbReference type="Proteomes" id="UP000308730">
    <property type="component" value="Unassembled WGS sequence"/>
</dbReference>
<evidence type="ECO:0000256" key="6">
    <source>
        <dbReference type="PIRSR" id="PIRSR037350-1"/>
    </source>
</evidence>
<organism evidence="7 8">
    <name type="scientific">Antrodiella citrinella</name>
    <dbReference type="NCBI Taxonomy" id="2447956"/>
    <lineage>
        <taxon>Eukaryota</taxon>
        <taxon>Fungi</taxon>
        <taxon>Dikarya</taxon>
        <taxon>Basidiomycota</taxon>
        <taxon>Agaricomycotina</taxon>
        <taxon>Agaricomycetes</taxon>
        <taxon>Polyporales</taxon>
        <taxon>Steccherinaceae</taxon>
        <taxon>Antrodiella</taxon>
    </lineage>
</organism>
<keyword evidence="3 5" id="KW-0808">Transferase</keyword>
<feature type="binding site" evidence="6">
    <location>
        <position position="39"/>
    </location>
    <ligand>
        <name>S-adenosyl-L-methionine</name>
        <dbReference type="ChEBI" id="CHEBI:59789"/>
    </ligand>
</feature>
<dbReference type="CDD" id="cd02440">
    <property type="entry name" value="AdoMet_MTases"/>
    <property type="match status" value="1"/>
</dbReference>
<evidence type="ECO:0008006" key="9">
    <source>
        <dbReference type="Google" id="ProtNLM"/>
    </source>
</evidence>
<gene>
    <name evidence="7" type="ORF">EUX98_g7273</name>
</gene>
<accession>A0A4S4MUB6</accession>
<dbReference type="AlphaFoldDB" id="A0A4S4MUB6"/>
<feature type="binding site" evidence="6">
    <location>
        <position position="63"/>
    </location>
    <ligand>
        <name>S-adenosyl-L-methionine</name>
        <dbReference type="ChEBI" id="CHEBI:59789"/>
    </ligand>
</feature>
<evidence type="ECO:0000256" key="1">
    <source>
        <dbReference type="ARBA" id="ARBA00005878"/>
    </source>
</evidence>
<evidence type="ECO:0000256" key="5">
    <source>
        <dbReference type="PIRNR" id="PIRNR037350"/>
    </source>
</evidence>